<comment type="caution">
    <text evidence="3">The sequence shown here is derived from an EMBL/GenBank/DDBJ whole genome shotgun (WGS) entry which is preliminary data.</text>
</comment>
<accession>A0AAV7URY3</accession>
<keyword evidence="2" id="KW-0732">Signal</keyword>
<name>A0AAV7URY3_PLEWA</name>
<reference evidence="3" key="1">
    <citation type="journal article" date="2022" name="bioRxiv">
        <title>Sequencing and chromosome-scale assembly of the giantPleurodeles waltlgenome.</title>
        <authorList>
            <person name="Brown T."/>
            <person name="Elewa A."/>
            <person name="Iarovenko S."/>
            <person name="Subramanian E."/>
            <person name="Araus A.J."/>
            <person name="Petzold A."/>
            <person name="Susuki M."/>
            <person name="Suzuki K.-i.T."/>
            <person name="Hayashi T."/>
            <person name="Toyoda A."/>
            <person name="Oliveira C."/>
            <person name="Osipova E."/>
            <person name="Leigh N.D."/>
            <person name="Simon A."/>
            <person name="Yun M.H."/>
        </authorList>
    </citation>
    <scope>NUCLEOTIDE SEQUENCE</scope>
    <source>
        <strain evidence="3">20211129_DDA</strain>
        <tissue evidence="3">Liver</tissue>
    </source>
</reference>
<feature type="signal peptide" evidence="2">
    <location>
        <begin position="1"/>
        <end position="18"/>
    </location>
</feature>
<proteinExistence type="predicted"/>
<evidence type="ECO:0000313" key="4">
    <source>
        <dbReference type="Proteomes" id="UP001066276"/>
    </source>
</evidence>
<sequence length="213" mass="22884">MSLWFADLLLSRLQLNSAARGQHESLAGKTAGKNGDEDGAAQHLGRVLTREERPHLRRTWPSGRGGTRSPKDRAGLQEEARRDDATPGGRYDSSLQGPGQIGSGPCARTGGALGAKVGSRVDRDTKVKGEKELKKKEESPPRRPTVPTPTNESPPDEEGQGCGQWPRRHCDPLQHECGPPTENKAGAALRRIYPEEGTSKIVAVSASATITQN</sequence>
<gene>
    <name evidence="3" type="ORF">NDU88_000728</name>
</gene>
<dbReference type="EMBL" id="JANPWB010000004">
    <property type="protein sequence ID" value="KAJ1191412.1"/>
    <property type="molecule type" value="Genomic_DNA"/>
</dbReference>
<evidence type="ECO:0000256" key="1">
    <source>
        <dbReference type="SAM" id="MobiDB-lite"/>
    </source>
</evidence>
<protein>
    <submittedName>
        <fullName evidence="3">Uncharacterized protein</fullName>
    </submittedName>
</protein>
<feature type="chain" id="PRO_5043630803" evidence="2">
    <location>
        <begin position="19"/>
        <end position="213"/>
    </location>
</feature>
<organism evidence="3 4">
    <name type="scientific">Pleurodeles waltl</name>
    <name type="common">Iberian ribbed newt</name>
    <dbReference type="NCBI Taxonomy" id="8319"/>
    <lineage>
        <taxon>Eukaryota</taxon>
        <taxon>Metazoa</taxon>
        <taxon>Chordata</taxon>
        <taxon>Craniata</taxon>
        <taxon>Vertebrata</taxon>
        <taxon>Euteleostomi</taxon>
        <taxon>Amphibia</taxon>
        <taxon>Batrachia</taxon>
        <taxon>Caudata</taxon>
        <taxon>Salamandroidea</taxon>
        <taxon>Salamandridae</taxon>
        <taxon>Pleurodelinae</taxon>
        <taxon>Pleurodeles</taxon>
    </lineage>
</organism>
<feature type="region of interest" description="Disordered" evidence="1">
    <location>
        <begin position="24"/>
        <end position="183"/>
    </location>
</feature>
<evidence type="ECO:0000313" key="3">
    <source>
        <dbReference type="EMBL" id="KAJ1191412.1"/>
    </source>
</evidence>
<evidence type="ECO:0000256" key="2">
    <source>
        <dbReference type="SAM" id="SignalP"/>
    </source>
</evidence>
<dbReference type="AlphaFoldDB" id="A0AAV7URY3"/>
<dbReference type="Proteomes" id="UP001066276">
    <property type="component" value="Chromosome 2_2"/>
</dbReference>
<keyword evidence="4" id="KW-1185">Reference proteome</keyword>
<feature type="compositionally biased region" description="Basic and acidic residues" evidence="1">
    <location>
        <begin position="119"/>
        <end position="141"/>
    </location>
</feature>
<feature type="compositionally biased region" description="Basic and acidic residues" evidence="1">
    <location>
        <begin position="69"/>
        <end position="85"/>
    </location>
</feature>